<gene>
    <name evidence="1" type="ORF">CRM22_002118</name>
</gene>
<feature type="non-terminal residue" evidence="1">
    <location>
        <position position="1"/>
    </location>
</feature>
<name>A0A4S2M7N2_OPIFE</name>
<dbReference type="AlphaFoldDB" id="A0A4S2M7N2"/>
<dbReference type="Proteomes" id="UP000308267">
    <property type="component" value="Unassembled WGS sequence"/>
</dbReference>
<protein>
    <submittedName>
        <fullName evidence="1">Uncharacterized protein</fullName>
    </submittedName>
</protein>
<keyword evidence="2" id="KW-1185">Reference proteome</keyword>
<evidence type="ECO:0000313" key="1">
    <source>
        <dbReference type="EMBL" id="TGZ72375.1"/>
    </source>
</evidence>
<comment type="caution">
    <text evidence="1">The sequence shown here is derived from an EMBL/GenBank/DDBJ whole genome shotgun (WGS) entry which is preliminary data.</text>
</comment>
<proteinExistence type="predicted"/>
<dbReference type="EMBL" id="SJOL01003761">
    <property type="protein sequence ID" value="TGZ72375.1"/>
    <property type="molecule type" value="Genomic_DNA"/>
</dbReference>
<reference evidence="1 2" key="1">
    <citation type="journal article" date="2019" name="BMC Genomics">
        <title>New insights from Opisthorchis felineus genome: update on genomics of the epidemiologically important liver flukes.</title>
        <authorList>
            <person name="Ershov N.I."/>
            <person name="Mordvinov V.A."/>
            <person name="Prokhortchouk E.B."/>
            <person name="Pakharukova M.Y."/>
            <person name="Gunbin K.V."/>
            <person name="Ustyantsev K."/>
            <person name="Genaev M.A."/>
            <person name="Blinov A.G."/>
            <person name="Mazur A."/>
            <person name="Boulygina E."/>
            <person name="Tsygankova S."/>
            <person name="Khrameeva E."/>
            <person name="Chekanov N."/>
            <person name="Fan G."/>
            <person name="Xiao A."/>
            <person name="Zhang H."/>
            <person name="Xu X."/>
            <person name="Yang H."/>
            <person name="Solovyev V."/>
            <person name="Lee S.M."/>
            <person name="Liu X."/>
            <person name="Afonnikov D.A."/>
            <person name="Skryabin K.G."/>
        </authorList>
    </citation>
    <scope>NUCLEOTIDE SEQUENCE [LARGE SCALE GENOMIC DNA]</scope>
    <source>
        <strain evidence="1">AK-0245</strain>
        <tissue evidence="1">Whole organism</tissue>
    </source>
</reference>
<sequence length="73" mass="7985">KTRNPGPLMQLNGAALQDSSDPLLVILLDNYSKMTLARGVAPPITDVRTTRKWKPPAAFSAFNQSLHPDTALR</sequence>
<accession>A0A4S2M7N2</accession>
<evidence type="ECO:0000313" key="2">
    <source>
        <dbReference type="Proteomes" id="UP000308267"/>
    </source>
</evidence>
<organism evidence="1 2">
    <name type="scientific">Opisthorchis felineus</name>
    <dbReference type="NCBI Taxonomy" id="147828"/>
    <lineage>
        <taxon>Eukaryota</taxon>
        <taxon>Metazoa</taxon>
        <taxon>Spiralia</taxon>
        <taxon>Lophotrochozoa</taxon>
        <taxon>Platyhelminthes</taxon>
        <taxon>Trematoda</taxon>
        <taxon>Digenea</taxon>
        <taxon>Opisthorchiida</taxon>
        <taxon>Opisthorchiata</taxon>
        <taxon>Opisthorchiidae</taxon>
        <taxon>Opisthorchis</taxon>
    </lineage>
</organism>